<dbReference type="PANTHER" id="PTHR15020">
    <property type="entry name" value="FLAVIN REDUCTASE-RELATED"/>
    <property type="match status" value="1"/>
</dbReference>
<gene>
    <name evidence="3" type="ORF">CLAFUR5_14279</name>
</gene>
<dbReference type="SUPFAM" id="SSF51735">
    <property type="entry name" value="NAD(P)-binding Rossmann-fold domains"/>
    <property type="match status" value="1"/>
</dbReference>
<evidence type="ECO:0000313" key="4">
    <source>
        <dbReference type="Proteomes" id="UP000756132"/>
    </source>
</evidence>
<dbReference type="EMBL" id="CP090175">
    <property type="protein sequence ID" value="UJO25119.1"/>
    <property type="molecule type" value="Genomic_DNA"/>
</dbReference>
<evidence type="ECO:0000259" key="2">
    <source>
        <dbReference type="Pfam" id="PF13460"/>
    </source>
</evidence>
<dbReference type="Proteomes" id="UP000756132">
    <property type="component" value="Chromosome 13"/>
</dbReference>
<evidence type="ECO:0000313" key="3">
    <source>
        <dbReference type="EMBL" id="UJO25119.1"/>
    </source>
</evidence>
<feature type="domain" description="NAD(P)-binding" evidence="2">
    <location>
        <begin position="8"/>
        <end position="208"/>
    </location>
</feature>
<name>A0A9Q8UWJ4_PASFU</name>
<dbReference type="KEGG" id="ffu:CLAFUR5_14279"/>
<keyword evidence="4" id="KW-1185">Reference proteome</keyword>
<organism evidence="3 4">
    <name type="scientific">Passalora fulva</name>
    <name type="common">Tomato leaf mold</name>
    <name type="synonym">Cladosporium fulvum</name>
    <dbReference type="NCBI Taxonomy" id="5499"/>
    <lineage>
        <taxon>Eukaryota</taxon>
        <taxon>Fungi</taxon>
        <taxon>Dikarya</taxon>
        <taxon>Ascomycota</taxon>
        <taxon>Pezizomycotina</taxon>
        <taxon>Dothideomycetes</taxon>
        <taxon>Dothideomycetidae</taxon>
        <taxon>Mycosphaerellales</taxon>
        <taxon>Mycosphaerellaceae</taxon>
        <taxon>Fulvia</taxon>
    </lineage>
</organism>
<dbReference type="InterPro" id="IPR016040">
    <property type="entry name" value="NAD(P)-bd_dom"/>
</dbReference>
<dbReference type="OrthoDB" id="10254221at2759"/>
<proteinExistence type="inferred from homology"/>
<accession>A0A9Q8UWJ4</accession>
<dbReference type="PANTHER" id="PTHR15020:SF50">
    <property type="entry name" value="UPF0659 PROTEIN YMR090W"/>
    <property type="match status" value="1"/>
</dbReference>
<dbReference type="InterPro" id="IPR036291">
    <property type="entry name" value="NAD(P)-bd_dom_sf"/>
</dbReference>
<comment type="similarity">
    <text evidence="1">Belongs to the avfA family.</text>
</comment>
<dbReference type="RefSeq" id="XP_047769485.1">
    <property type="nucleotide sequence ID" value="XM_047913427.1"/>
</dbReference>
<evidence type="ECO:0000256" key="1">
    <source>
        <dbReference type="ARBA" id="ARBA00038376"/>
    </source>
</evidence>
<dbReference type="AlphaFoldDB" id="A0A9Q8UWJ4"/>
<dbReference type="Pfam" id="PF13460">
    <property type="entry name" value="NAD_binding_10"/>
    <property type="match status" value="1"/>
</dbReference>
<dbReference type="GeneID" id="71994157"/>
<protein>
    <submittedName>
        <fullName evidence="3">Oxidoreductase ordB</fullName>
    </submittedName>
</protein>
<reference evidence="3" key="1">
    <citation type="submission" date="2021-12" db="EMBL/GenBank/DDBJ databases">
        <authorList>
            <person name="Zaccaron A."/>
            <person name="Stergiopoulos I."/>
        </authorList>
    </citation>
    <scope>NUCLEOTIDE SEQUENCE</scope>
    <source>
        <strain evidence="3">Race5_Kim</strain>
    </source>
</reference>
<reference evidence="3" key="2">
    <citation type="journal article" date="2022" name="Microb. Genom.">
        <title>A chromosome-scale genome assembly of the tomato pathogen Cladosporium fulvum reveals a compartmentalized genome architecture and the presence of a dispensable chromosome.</title>
        <authorList>
            <person name="Zaccaron A.Z."/>
            <person name="Chen L.H."/>
            <person name="Samaras A."/>
            <person name="Stergiopoulos I."/>
        </authorList>
    </citation>
    <scope>NUCLEOTIDE SEQUENCE</scope>
    <source>
        <strain evidence="3">Race5_Kim</strain>
    </source>
</reference>
<sequence>MASYAVLGATGNTGQALINILLQSPEKKIHAYCRSKQKLLRLTPQLADNKNVKVSEGSLNDTSIIADCIRGTRAVFLAVAVPDNMPGMTIAQDTARVTVGALQSIRAGNEKAVLPKVIVLSSAKLDDNLCQNMPHAMKVLVKLATSNQCADLEESQRILTAERHWISSTFMMPGGLVQDAQKGHALSLETEKTPLSYLDLAAGMVEVADSGDEYHMKNVSVIPTGTGVKFPYESLLEVVKGLLAHYFPWTYRYTGAMPMPVLPQKRV</sequence>
<dbReference type="Gene3D" id="3.40.50.720">
    <property type="entry name" value="NAD(P)-binding Rossmann-like Domain"/>
    <property type="match status" value="1"/>
</dbReference>
<dbReference type="OMA" id="AERHWIS"/>